<dbReference type="OrthoDB" id="173946at2"/>
<evidence type="ECO:0008006" key="4">
    <source>
        <dbReference type="Google" id="ProtNLM"/>
    </source>
</evidence>
<feature type="region of interest" description="Disordered" evidence="1">
    <location>
        <begin position="820"/>
        <end position="845"/>
    </location>
</feature>
<name>A0A512M642_9BACT</name>
<dbReference type="InterPro" id="IPR019840">
    <property type="entry name" value="Verru/Chthon_A"/>
</dbReference>
<dbReference type="EMBL" id="BKAG01000008">
    <property type="protein sequence ID" value="GEP42199.1"/>
    <property type="molecule type" value="Genomic_DNA"/>
</dbReference>
<evidence type="ECO:0000313" key="2">
    <source>
        <dbReference type="EMBL" id="GEP42199.1"/>
    </source>
</evidence>
<proteinExistence type="predicted"/>
<gene>
    <name evidence="2" type="ORF">BGE01nite_14900</name>
</gene>
<feature type="region of interest" description="Disordered" evidence="1">
    <location>
        <begin position="1099"/>
        <end position="1122"/>
    </location>
</feature>
<protein>
    <recommendedName>
        <fullName evidence="4">Verru_Chthon cassette protein A</fullName>
    </recommendedName>
</protein>
<comment type="caution">
    <text evidence="2">The sequence shown here is derived from an EMBL/GenBank/DDBJ whole genome shotgun (WGS) entry which is preliminary data.</text>
</comment>
<sequence length="1787" mass="195008">MKSLRTFFRDARRHRGLALIIVLSMLALATIVMLAFLSVADTEHKGTMGYSSSQTARRLADTAVNIVIGQIRGGSDQDETSPGREFHATQPGAVRKYTQDGAFLAGYKLFSDDQMIYKGIGAANGSAAAAEEYDFVKKSEPVNGWNKAENAVRYVDMNEPVIKGVADAQGDVDSAQVFFPIIDPRAAYDMDPGTGFNPVEGFQYSTTTALGGNDISGPDAADNVPIVQPPADIDRLRLAMPVKWLYMLKDGTVGALNANLKFEGPGQVTASAVNPIVARLAFWADDETCKINVNTAAEPTFQGKPTYFHERDHRWADYPAARGEYQRFSGHPATVALSSVLYPNATQQSDRDMETYGKTTGSAALNRVLSVKNRIYDVVPRLARGGSEGGTKLFAADTYNAGGAGGLTTDVVLTDALKERLYASMDELIFSGVGGGATGRARTDVSIDGGQLFSKTTLERASAFLSAHSRASEISMLGLPRIAMWPISTTAANRTGFDNLIAFCSRLGPGNSTNQYIFQRANSRDPYSDINNIQRNRALLDMMDKVLANAVFPADSSTSGAGNTFKTKMRNANGMENYRQVIVEMFDYIRSTNLHDSFLISNERNSWPTYVASGNEGSINWEQTYVKRDFLVTSGAMKTYTSTIARNPNNANSARGIPSDSDPYSDRALPGHGQVTPIIWNAGGQDYRGFGRSVSISEIGLQFICTADGQPDMYSWRNPIQDPSADPGKVAYKIPEVPMIQEEDSGITQASMAVLEAGVADGSISGGRTALKIQNVPDQYLIEHRIPDGFGQYSFTNAKAQHWADNGQASPRMLKDRYYSNYPPNPPGGSYGTETGPETDANRGRHENNHPGFEPANWNYTLDAGQDALLSNQKRVQAMLHLEFFCPSVGYTTIFPEFTVVVKGDKLPSIEADSIQGFTSLFPGEDVVLKSSSPIYDQDATPQVGGYCSFRRLARGRLLPARGDMPADAGYVSGATGNIHAGLVNMELISKFFTIYSDQPMKFQSNGSIQIQIFNTHDYKNASPIQTINFKIPSGRAPAPDLVVQPTHLEQWVDTAGIEYAHPTVQAPHWWAFHRGGALGRPATSIDLPGRLFEPYSVPQLTRKNRDGDTAASGAPNRLEPTLQRLPGSTAVIYGFDNTNNYKQALRHDNQAGGAADRQRVRFSRIAYKTDTQGNAYNMLANHVGSDVVRSLQPGHGDARMLYVKTKVLDTDWSPHPLWDSETAFLAHNFSNYNSGSEVGFDRSGSASLQIQGTPDPTKRALPAAINVSSGLTPDAPYTGDNSNAVNPITGSLSPAYLAQRYFDFDDSDPGGRVGTFINKPDEGNFAVGSYKGSGWPQAVEWRASYFRASSFGAQFAAGARSFFTPNRMISSPVMMGSLPSRVFYQNKTGGDASNGGNGAWTNLLFRPHIQMTGGALRHPGQATPPDHYLLDMFWMPVVEPYAISEPLSTAGKVNMNYQMLPFTHIRRATALHAVMKGELFAALPNVDYSRARGTRDGFGNFGSSAPRFRDETSARKLDGTTDPAAKWYRSIVVDRLNNPNGSADAQWWVNKASSRRVVGTLRQFEERFNFGATDVSNGPAGVGGTGTNAGLPANFRSGLFRSASQICELHLIPSRILVSGNQGNVPVSEGNYRGTVLGATNDSNENVKDTELDLYSDREGAMKNFWNSHSATGDNTREAPYANLYAKLTTRSNTFRVHVRAQTLKKALRGEKPDNIQKWVPGEDEVTGEYRGSFLLERYIDMTDLDPSKVSTKADFTVGNPLSDAEHPPLDSYYRFRIIESKRFAP</sequence>
<organism evidence="2 3">
    <name type="scientific">Brevifollis gellanilyticus</name>
    <dbReference type="NCBI Taxonomy" id="748831"/>
    <lineage>
        <taxon>Bacteria</taxon>
        <taxon>Pseudomonadati</taxon>
        <taxon>Verrucomicrobiota</taxon>
        <taxon>Verrucomicrobiia</taxon>
        <taxon>Verrucomicrobiales</taxon>
        <taxon>Verrucomicrobiaceae</taxon>
    </lineage>
</organism>
<dbReference type="Proteomes" id="UP000321577">
    <property type="component" value="Unassembled WGS sequence"/>
</dbReference>
<keyword evidence="3" id="KW-1185">Reference proteome</keyword>
<evidence type="ECO:0000313" key="3">
    <source>
        <dbReference type="Proteomes" id="UP000321577"/>
    </source>
</evidence>
<dbReference type="RefSeq" id="WP_146849802.1">
    <property type="nucleotide sequence ID" value="NZ_BKAG01000008.1"/>
</dbReference>
<evidence type="ECO:0000256" key="1">
    <source>
        <dbReference type="SAM" id="MobiDB-lite"/>
    </source>
</evidence>
<reference evidence="2 3" key="1">
    <citation type="submission" date="2019-07" db="EMBL/GenBank/DDBJ databases">
        <title>Whole genome shotgun sequence of Brevifollis gellanilyticus NBRC 108608.</title>
        <authorList>
            <person name="Hosoyama A."/>
            <person name="Uohara A."/>
            <person name="Ohji S."/>
            <person name="Ichikawa N."/>
        </authorList>
    </citation>
    <scope>NUCLEOTIDE SEQUENCE [LARGE SCALE GENOMIC DNA]</scope>
    <source>
        <strain evidence="2 3">NBRC 108608</strain>
    </source>
</reference>
<accession>A0A512M642</accession>
<dbReference type="NCBIfam" id="TIGR02600">
    <property type="entry name" value="Verru_Chthon_A"/>
    <property type="match status" value="1"/>
</dbReference>